<keyword evidence="5 9" id="KW-1133">Transmembrane helix</keyword>
<dbReference type="InterPro" id="IPR013099">
    <property type="entry name" value="K_chnl_dom"/>
</dbReference>
<evidence type="ECO:0000256" key="9">
    <source>
        <dbReference type="SAM" id="Phobius"/>
    </source>
</evidence>
<comment type="caution">
    <text evidence="12">The sequence shown here is derived from an EMBL/GenBank/DDBJ whole genome shotgun (WGS) entry which is preliminary data.</text>
</comment>
<dbReference type="GO" id="GO:0015271">
    <property type="term" value="F:outward rectifier potassium channel activity"/>
    <property type="evidence" value="ECO:0007669"/>
    <property type="project" value="TreeGrafter"/>
</dbReference>
<evidence type="ECO:0000256" key="5">
    <source>
        <dbReference type="ARBA" id="ARBA00022989"/>
    </source>
</evidence>
<evidence type="ECO:0000256" key="8">
    <source>
        <dbReference type="ARBA" id="ARBA00023303"/>
    </source>
</evidence>
<keyword evidence="6" id="KW-0406">Ion transport</keyword>
<evidence type="ECO:0000256" key="1">
    <source>
        <dbReference type="ARBA" id="ARBA00004141"/>
    </source>
</evidence>
<keyword evidence="10" id="KW-0732">Signal</keyword>
<dbReference type="PANTHER" id="PTHR11003:SF303">
    <property type="entry name" value="OS01G0696100 PROTEIN"/>
    <property type="match status" value="1"/>
</dbReference>
<dbReference type="EMBL" id="LXQA010039902">
    <property type="protein sequence ID" value="MCH99287.1"/>
    <property type="molecule type" value="Genomic_DNA"/>
</dbReference>
<feature type="transmembrane region" description="Helical" evidence="9">
    <location>
        <begin position="56"/>
        <end position="75"/>
    </location>
</feature>
<comment type="subcellular location">
    <subcellularLocation>
        <location evidence="1">Membrane</location>
        <topology evidence="1">Multi-pass membrane protein</topology>
    </subcellularLocation>
</comment>
<evidence type="ECO:0000313" key="12">
    <source>
        <dbReference type="EMBL" id="MCH99287.1"/>
    </source>
</evidence>
<keyword evidence="13" id="KW-1185">Reference proteome</keyword>
<keyword evidence="4 9" id="KW-0812">Transmembrane</keyword>
<dbReference type="Gene3D" id="1.10.287.70">
    <property type="match status" value="1"/>
</dbReference>
<evidence type="ECO:0000256" key="6">
    <source>
        <dbReference type="ARBA" id="ARBA00023065"/>
    </source>
</evidence>
<evidence type="ECO:0000313" key="13">
    <source>
        <dbReference type="Proteomes" id="UP000265520"/>
    </source>
</evidence>
<dbReference type="AlphaFoldDB" id="A0A392NHE3"/>
<evidence type="ECO:0000256" key="3">
    <source>
        <dbReference type="ARBA" id="ARBA00022448"/>
    </source>
</evidence>
<feature type="chain" id="PRO_5017201394" evidence="10">
    <location>
        <begin position="19"/>
        <end position="125"/>
    </location>
</feature>
<dbReference type="Proteomes" id="UP000265520">
    <property type="component" value="Unassembled WGS sequence"/>
</dbReference>
<evidence type="ECO:0000256" key="2">
    <source>
        <dbReference type="ARBA" id="ARBA00010159"/>
    </source>
</evidence>
<dbReference type="GO" id="GO:0030322">
    <property type="term" value="P:stabilization of membrane potential"/>
    <property type="evidence" value="ECO:0007669"/>
    <property type="project" value="TreeGrafter"/>
</dbReference>
<reference evidence="12 13" key="1">
    <citation type="journal article" date="2018" name="Front. Plant Sci.">
        <title>Red Clover (Trifolium pratense) and Zigzag Clover (T. medium) - A Picture of Genomic Similarities and Differences.</title>
        <authorList>
            <person name="Dluhosova J."/>
            <person name="Istvanek J."/>
            <person name="Nedelnik J."/>
            <person name="Repkova J."/>
        </authorList>
    </citation>
    <scope>NUCLEOTIDE SEQUENCE [LARGE SCALE GENOMIC DNA]</scope>
    <source>
        <strain evidence="13">cv. 10/8</strain>
        <tissue evidence="12">Leaf</tissue>
    </source>
</reference>
<dbReference type="PANTHER" id="PTHR11003">
    <property type="entry name" value="POTASSIUM CHANNEL, SUBFAMILY K"/>
    <property type="match status" value="1"/>
</dbReference>
<evidence type="ECO:0000256" key="4">
    <source>
        <dbReference type="ARBA" id="ARBA00022692"/>
    </source>
</evidence>
<proteinExistence type="inferred from homology"/>
<dbReference type="InterPro" id="IPR003280">
    <property type="entry name" value="2pore_dom_K_chnl"/>
</dbReference>
<dbReference type="GO" id="GO:0009705">
    <property type="term" value="C:plant-type vacuole membrane"/>
    <property type="evidence" value="ECO:0007669"/>
    <property type="project" value="TreeGrafter"/>
</dbReference>
<feature type="signal peptide" evidence="10">
    <location>
        <begin position="1"/>
        <end position="18"/>
    </location>
</feature>
<organism evidence="12 13">
    <name type="scientific">Trifolium medium</name>
    <dbReference type="NCBI Taxonomy" id="97028"/>
    <lineage>
        <taxon>Eukaryota</taxon>
        <taxon>Viridiplantae</taxon>
        <taxon>Streptophyta</taxon>
        <taxon>Embryophyta</taxon>
        <taxon>Tracheophyta</taxon>
        <taxon>Spermatophyta</taxon>
        <taxon>Magnoliopsida</taxon>
        <taxon>eudicotyledons</taxon>
        <taxon>Gunneridae</taxon>
        <taxon>Pentapetalae</taxon>
        <taxon>rosids</taxon>
        <taxon>fabids</taxon>
        <taxon>Fabales</taxon>
        <taxon>Fabaceae</taxon>
        <taxon>Papilionoideae</taxon>
        <taxon>50 kb inversion clade</taxon>
        <taxon>NPAAA clade</taxon>
        <taxon>Hologalegina</taxon>
        <taxon>IRL clade</taxon>
        <taxon>Trifolieae</taxon>
        <taxon>Trifolium</taxon>
    </lineage>
</organism>
<dbReference type="Pfam" id="PF07885">
    <property type="entry name" value="Ion_trans_2"/>
    <property type="match status" value="1"/>
</dbReference>
<evidence type="ECO:0000259" key="11">
    <source>
        <dbReference type="Pfam" id="PF07885"/>
    </source>
</evidence>
<keyword evidence="3" id="KW-0813">Transport</keyword>
<evidence type="ECO:0000256" key="7">
    <source>
        <dbReference type="ARBA" id="ARBA00023136"/>
    </source>
</evidence>
<dbReference type="SUPFAM" id="SSF81324">
    <property type="entry name" value="Voltage-gated potassium channels"/>
    <property type="match status" value="1"/>
</dbReference>
<keyword evidence="7 9" id="KW-0472">Membrane</keyword>
<evidence type="ECO:0000256" key="10">
    <source>
        <dbReference type="SAM" id="SignalP"/>
    </source>
</evidence>
<protein>
    <submittedName>
        <fullName evidence="12">Two-pore potassium channel 3-like</fullName>
    </submittedName>
</protein>
<sequence>MIALVIIFTSIISGTVMSHILEHTTWIDSFYLSISSVTTVGYGDYSFKTVAGRTLAIVWLLISTICVKKSCLYLADYCQQQRRRIKEAKQIPPQTSPAVAVALSDKFNLLKYRSIGKKDDVNIKE</sequence>
<accession>A0A392NHE3</accession>
<gene>
    <name evidence="12" type="ORF">A2U01_0020299</name>
</gene>
<dbReference type="GO" id="GO:0022841">
    <property type="term" value="F:potassium ion leak channel activity"/>
    <property type="evidence" value="ECO:0007669"/>
    <property type="project" value="TreeGrafter"/>
</dbReference>
<dbReference type="GO" id="GO:0005886">
    <property type="term" value="C:plasma membrane"/>
    <property type="evidence" value="ECO:0007669"/>
    <property type="project" value="TreeGrafter"/>
</dbReference>
<feature type="domain" description="Potassium channel" evidence="11">
    <location>
        <begin position="6"/>
        <end position="68"/>
    </location>
</feature>
<name>A0A392NHE3_9FABA</name>
<keyword evidence="8 12" id="KW-0407">Ion channel</keyword>
<comment type="similarity">
    <text evidence="2">Belongs to the two pore domain potassium channel (TC 1.A.1.7) family.</text>
</comment>